<dbReference type="SUPFAM" id="SSF49599">
    <property type="entry name" value="TRAF domain-like"/>
    <property type="match status" value="1"/>
</dbReference>
<dbReference type="Gene3D" id="1.25.40.420">
    <property type="match status" value="1"/>
</dbReference>
<dbReference type="InterPro" id="IPR045005">
    <property type="entry name" value="BPM1-6"/>
</dbReference>
<dbReference type="STRING" id="4558.A0A1Z5R8L5"/>
<comment type="pathway">
    <text evidence="1">Protein modification; protein ubiquitination.</text>
</comment>
<proteinExistence type="inferred from homology"/>
<dbReference type="Pfam" id="PF24570">
    <property type="entry name" value="BACK_BPM_SPOP"/>
    <property type="match status" value="1"/>
</dbReference>
<evidence type="ECO:0000256" key="2">
    <source>
        <dbReference type="ARBA" id="ARBA00010846"/>
    </source>
</evidence>
<dbReference type="GO" id="GO:0016567">
    <property type="term" value="P:protein ubiquitination"/>
    <property type="evidence" value="ECO:0007669"/>
    <property type="project" value="InterPro"/>
</dbReference>
<dbReference type="InterPro" id="IPR011333">
    <property type="entry name" value="SKP1/BTB/POZ_sf"/>
</dbReference>
<dbReference type="PANTHER" id="PTHR26379:SF438">
    <property type="entry name" value="OS08G0128700 PROTEIN"/>
    <property type="match status" value="1"/>
</dbReference>
<organism evidence="4 5">
    <name type="scientific">Sorghum bicolor</name>
    <name type="common">Sorghum</name>
    <name type="synonym">Sorghum vulgare</name>
    <dbReference type="NCBI Taxonomy" id="4558"/>
    <lineage>
        <taxon>Eukaryota</taxon>
        <taxon>Viridiplantae</taxon>
        <taxon>Streptophyta</taxon>
        <taxon>Embryophyta</taxon>
        <taxon>Tracheophyta</taxon>
        <taxon>Spermatophyta</taxon>
        <taxon>Magnoliopsida</taxon>
        <taxon>Liliopsida</taxon>
        <taxon>Poales</taxon>
        <taxon>Poaceae</taxon>
        <taxon>PACMAD clade</taxon>
        <taxon>Panicoideae</taxon>
        <taxon>Andropogonodae</taxon>
        <taxon>Andropogoneae</taxon>
        <taxon>Sorghinae</taxon>
        <taxon>Sorghum</taxon>
    </lineage>
</organism>
<accession>A0A1Z5R8L5</accession>
<comment type="similarity">
    <text evidence="2">Belongs to the Tdpoz family.</text>
</comment>
<dbReference type="OMA" id="MNECAKV"/>
<evidence type="ECO:0000313" key="5">
    <source>
        <dbReference type="Proteomes" id="UP000000768"/>
    </source>
</evidence>
<dbReference type="EMBL" id="CM000766">
    <property type="protein sequence ID" value="OQU80112.1"/>
    <property type="molecule type" value="Genomic_DNA"/>
</dbReference>
<reference evidence="5" key="2">
    <citation type="journal article" date="2018" name="Plant J.">
        <title>The Sorghum bicolor reference genome: improved assembly, gene annotations, a transcriptome atlas, and signatures of genome organization.</title>
        <authorList>
            <person name="McCormick R.F."/>
            <person name="Truong S.K."/>
            <person name="Sreedasyam A."/>
            <person name="Jenkins J."/>
            <person name="Shu S."/>
            <person name="Sims D."/>
            <person name="Kennedy M."/>
            <person name="Amirebrahimi M."/>
            <person name="Weers B.D."/>
            <person name="McKinley B."/>
            <person name="Mattison A."/>
            <person name="Morishige D.T."/>
            <person name="Grimwood J."/>
            <person name="Schmutz J."/>
            <person name="Mullet J.E."/>
        </authorList>
    </citation>
    <scope>NUCLEOTIDE SEQUENCE [LARGE SCALE GENOMIC DNA]</scope>
    <source>
        <strain evidence="5">cv. BTx623</strain>
    </source>
</reference>
<evidence type="ECO:0000259" key="3">
    <source>
        <dbReference type="Pfam" id="PF24570"/>
    </source>
</evidence>
<dbReference type="Gene3D" id="3.30.710.10">
    <property type="entry name" value="Potassium Channel Kv1.1, Chain A"/>
    <property type="match status" value="1"/>
</dbReference>
<name>A0A1Z5R8L5_SORBI</name>
<dbReference type="Proteomes" id="UP000000768">
    <property type="component" value="Chromosome 7"/>
</dbReference>
<protein>
    <recommendedName>
        <fullName evidence="3">BPM/SPOP BACK domain-containing protein</fullName>
    </recommendedName>
</protein>
<sequence>MFASIALVLMNECAKVRAFYDLFLVNKIESRLESIMCSESTTTMFAVHNYFVARERKLELPSNGYIQNDRMNIQCDVTLSLLNFIYTDVLLVFDDDIDDDDYSEMIKHLLVTTNRYAMVMLKLLCASVLVEHLHRTSNNCKSLRDMCIEFMDSSHRMRAIVATQGYANLKRTCPLVIVDVMMKTITVASE</sequence>
<gene>
    <name evidence="4" type="ORF">SORBI_3007G080720</name>
</gene>
<dbReference type="InParanoid" id="A0A1Z5R8L5"/>
<dbReference type="PANTHER" id="PTHR26379">
    <property type="entry name" value="BTB/POZ AND MATH DOMAIN-CONTAINING PROTEIN 1"/>
    <property type="match status" value="1"/>
</dbReference>
<feature type="domain" description="BPM/SPOP BACK" evidence="3">
    <location>
        <begin position="138"/>
        <end position="181"/>
    </location>
</feature>
<dbReference type="Gramene" id="OQU80112">
    <property type="protein sequence ID" value="OQU80112"/>
    <property type="gene ID" value="SORBI_3007G080720"/>
</dbReference>
<dbReference type="AlphaFoldDB" id="A0A1Z5R8L5"/>
<keyword evidence="5" id="KW-1185">Reference proteome</keyword>
<reference evidence="4 5" key="1">
    <citation type="journal article" date="2009" name="Nature">
        <title>The Sorghum bicolor genome and the diversification of grasses.</title>
        <authorList>
            <person name="Paterson A.H."/>
            <person name="Bowers J.E."/>
            <person name="Bruggmann R."/>
            <person name="Dubchak I."/>
            <person name="Grimwood J."/>
            <person name="Gundlach H."/>
            <person name="Haberer G."/>
            <person name="Hellsten U."/>
            <person name="Mitros T."/>
            <person name="Poliakov A."/>
            <person name="Schmutz J."/>
            <person name="Spannagl M."/>
            <person name="Tang H."/>
            <person name="Wang X."/>
            <person name="Wicker T."/>
            <person name="Bharti A.K."/>
            <person name="Chapman J."/>
            <person name="Feltus F.A."/>
            <person name="Gowik U."/>
            <person name="Grigoriev I.V."/>
            <person name="Lyons E."/>
            <person name="Maher C.A."/>
            <person name="Martis M."/>
            <person name="Narechania A."/>
            <person name="Otillar R.P."/>
            <person name="Penning B.W."/>
            <person name="Salamov A.A."/>
            <person name="Wang Y."/>
            <person name="Zhang L."/>
            <person name="Carpita N.C."/>
            <person name="Freeling M."/>
            <person name="Gingle A.R."/>
            <person name="Hash C.T."/>
            <person name="Keller B."/>
            <person name="Klein P."/>
            <person name="Kresovich S."/>
            <person name="McCann M.C."/>
            <person name="Ming R."/>
            <person name="Peterson D.G."/>
            <person name="Mehboob-ur-Rahman"/>
            <person name="Ware D."/>
            <person name="Westhoff P."/>
            <person name="Mayer K.F."/>
            <person name="Messing J."/>
            <person name="Rokhsar D.S."/>
        </authorList>
    </citation>
    <scope>NUCLEOTIDE SEQUENCE [LARGE SCALE GENOMIC DNA]</scope>
    <source>
        <strain evidence="5">cv. BTx623</strain>
    </source>
</reference>
<evidence type="ECO:0000313" key="4">
    <source>
        <dbReference type="EMBL" id="OQU80112.1"/>
    </source>
</evidence>
<evidence type="ECO:0000256" key="1">
    <source>
        <dbReference type="ARBA" id="ARBA00004906"/>
    </source>
</evidence>
<dbReference type="InterPro" id="IPR056423">
    <property type="entry name" value="BACK_BPM_SPOP"/>
</dbReference>